<protein>
    <submittedName>
        <fullName evidence="1">Uncharacterized protein</fullName>
    </submittedName>
</protein>
<dbReference type="Proteomes" id="UP000030428">
    <property type="component" value="Unassembled WGS sequence"/>
</dbReference>
<accession>A0A4E0QJJ2</accession>
<dbReference type="AlphaFoldDB" id="A0A4E0QJJ2"/>
<sequence length="67" mass="8092">MFDLAGIPNSWWNGIKSKCPKQLNEKFRLDIKDSRFYPVWMIYEFEMLKQLIIIITQNHQKLCEATQ</sequence>
<organism evidence="1 2">
    <name type="scientific">Candidatus Thiomargarita nelsonii</name>
    <dbReference type="NCBI Taxonomy" id="1003181"/>
    <lineage>
        <taxon>Bacteria</taxon>
        <taxon>Pseudomonadati</taxon>
        <taxon>Pseudomonadota</taxon>
        <taxon>Gammaproteobacteria</taxon>
        <taxon>Thiotrichales</taxon>
        <taxon>Thiotrichaceae</taxon>
        <taxon>Thiomargarita</taxon>
    </lineage>
</organism>
<evidence type="ECO:0000313" key="1">
    <source>
        <dbReference type="EMBL" id="TGN99883.1"/>
    </source>
</evidence>
<evidence type="ECO:0000313" key="2">
    <source>
        <dbReference type="Proteomes" id="UP000030428"/>
    </source>
</evidence>
<proteinExistence type="predicted"/>
<comment type="caution">
    <text evidence="1">The sequence shown here is derived from an EMBL/GenBank/DDBJ whole genome shotgun (WGS) entry which is preliminary data.</text>
</comment>
<dbReference type="EMBL" id="JSZA02000277">
    <property type="protein sequence ID" value="TGN99883.1"/>
    <property type="molecule type" value="Genomic_DNA"/>
</dbReference>
<gene>
    <name evidence="1" type="ORF">PN36_32220</name>
</gene>
<keyword evidence="2" id="KW-1185">Reference proteome</keyword>
<reference evidence="1 2" key="1">
    <citation type="journal article" date="2016" name="Front. Microbiol.">
        <title>Single-Cell (Meta-)Genomics of a Dimorphic Candidatus Thiomargarita nelsonii Reveals Genomic Plasticity.</title>
        <authorList>
            <person name="Flood B.E."/>
            <person name="Fliss P."/>
            <person name="Jones D.S."/>
            <person name="Dick G.J."/>
            <person name="Jain S."/>
            <person name="Kaster A.K."/>
            <person name="Winkel M."/>
            <person name="Mussmann M."/>
            <person name="Bailey J."/>
        </authorList>
    </citation>
    <scope>NUCLEOTIDE SEQUENCE [LARGE SCALE GENOMIC DNA]</scope>
    <source>
        <strain evidence="1">Hydrate Ridge</strain>
    </source>
</reference>
<name>A0A4E0QJJ2_9GAMM</name>